<dbReference type="Proteomes" id="UP000095210">
    <property type="component" value="Chromosome"/>
</dbReference>
<feature type="compositionally biased region" description="Basic and acidic residues" evidence="1">
    <location>
        <begin position="94"/>
        <end position="106"/>
    </location>
</feature>
<organism evidence="2 3">
    <name type="scientific">Actinoalloteichus hymeniacidonis</name>
    <dbReference type="NCBI Taxonomy" id="340345"/>
    <lineage>
        <taxon>Bacteria</taxon>
        <taxon>Bacillati</taxon>
        <taxon>Actinomycetota</taxon>
        <taxon>Actinomycetes</taxon>
        <taxon>Pseudonocardiales</taxon>
        <taxon>Pseudonocardiaceae</taxon>
        <taxon>Actinoalloteichus</taxon>
    </lineage>
</organism>
<evidence type="ECO:0000256" key="1">
    <source>
        <dbReference type="SAM" id="MobiDB-lite"/>
    </source>
</evidence>
<dbReference type="KEGG" id="ahm:TL08_00075"/>
<feature type="region of interest" description="Disordered" evidence="1">
    <location>
        <begin position="1"/>
        <end position="45"/>
    </location>
</feature>
<name>A0AAC9HKE4_9PSEU</name>
<feature type="region of interest" description="Disordered" evidence="1">
    <location>
        <begin position="79"/>
        <end position="106"/>
    </location>
</feature>
<dbReference type="RefSeq" id="WP_157420862.1">
    <property type="nucleotide sequence ID" value="NZ_CP014859.1"/>
</dbReference>
<proteinExistence type="predicted"/>
<keyword evidence="3" id="KW-1185">Reference proteome</keyword>
<feature type="compositionally biased region" description="Basic and acidic residues" evidence="1">
    <location>
        <begin position="179"/>
        <end position="195"/>
    </location>
</feature>
<feature type="compositionally biased region" description="Polar residues" evidence="1">
    <location>
        <begin position="168"/>
        <end position="178"/>
    </location>
</feature>
<dbReference type="EMBL" id="CP014859">
    <property type="protein sequence ID" value="AOS60865.1"/>
    <property type="molecule type" value="Genomic_DNA"/>
</dbReference>
<gene>
    <name evidence="2" type="ORF">TL08_00075</name>
</gene>
<accession>A0AAC9HKE4</accession>
<protein>
    <submittedName>
        <fullName evidence="2">Uncharacterized protein</fullName>
    </submittedName>
</protein>
<sequence>MDEVRAMAAAGESVGRAMGSGVRTVREGAQRASKAGTEATVKAARKAARSAEAQLAERRLTPQQLAELIESKARQGKITVASNKKKLRKQQARTGRDLRKAGKSARRELEKQLAGARKRRRWPWVLGLIALGGAAYVLSKRPEVDTIAVDEAFDSNDAMHSSGRESNETVSRNGSSPSHRADKPASVDGDATNRS</sequence>
<reference evidence="3" key="1">
    <citation type="submission" date="2016-03" db="EMBL/GenBank/DDBJ databases">
        <title>Complete genome sequence of the type strain Actinoalloteichus hymeniacidonis DSM 45092.</title>
        <authorList>
            <person name="Schaffert L."/>
            <person name="Albersmeier A."/>
            <person name="Winkler A."/>
            <person name="Kalinowski J."/>
            <person name="Zotchev S."/>
            <person name="Ruckert C."/>
        </authorList>
    </citation>
    <scope>NUCLEOTIDE SEQUENCE [LARGE SCALE GENOMIC DNA]</scope>
    <source>
        <strain evidence="3">HPA177(T) (DSM 45092(T))</strain>
    </source>
</reference>
<evidence type="ECO:0000313" key="2">
    <source>
        <dbReference type="EMBL" id="AOS60865.1"/>
    </source>
</evidence>
<dbReference type="AlphaFoldDB" id="A0AAC9HKE4"/>
<feature type="region of interest" description="Disordered" evidence="1">
    <location>
        <begin position="153"/>
        <end position="195"/>
    </location>
</feature>
<evidence type="ECO:0000313" key="3">
    <source>
        <dbReference type="Proteomes" id="UP000095210"/>
    </source>
</evidence>